<accession>A0A072U9L9</accession>
<dbReference type="AlphaFoldDB" id="A0A072U9L9"/>
<name>A0A072U9L9_MEDTR</name>
<dbReference type="EMBL" id="CM001222">
    <property type="protein sequence ID" value="KEH26489.1"/>
    <property type="molecule type" value="Genomic_DNA"/>
</dbReference>
<evidence type="ECO:0008006" key="4">
    <source>
        <dbReference type="Google" id="ProtNLM"/>
    </source>
</evidence>
<dbReference type="EnsemblPlants" id="KEH26489">
    <property type="protein sequence ID" value="KEH26489"/>
    <property type="gene ID" value="MTR_6g462100"/>
</dbReference>
<evidence type="ECO:0000313" key="2">
    <source>
        <dbReference type="EnsemblPlants" id="KEH26489"/>
    </source>
</evidence>
<gene>
    <name evidence="1" type="ordered locus">MTR_6g462100</name>
</gene>
<dbReference type="Proteomes" id="UP000002051">
    <property type="component" value="Chromosome 6"/>
</dbReference>
<protein>
    <recommendedName>
        <fullName evidence="4">RNA-directed DNA polymerase</fullName>
    </recommendedName>
</protein>
<organism evidence="1 3">
    <name type="scientific">Medicago truncatula</name>
    <name type="common">Barrel medic</name>
    <name type="synonym">Medicago tribuloides</name>
    <dbReference type="NCBI Taxonomy" id="3880"/>
    <lineage>
        <taxon>Eukaryota</taxon>
        <taxon>Viridiplantae</taxon>
        <taxon>Streptophyta</taxon>
        <taxon>Embryophyta</taxon>
        <taxon>Tracheophyta</taxon>
        <taxon>Spermatophyta</taxon>
        <taxon>Magnoliopsida</taxon>
        <taxon>eudicotyledons</taxon>
        <taxon>Gunneridae</taxon>
        <taxon>Pentapetalae</taxon>
        <taxon>rosids</taxon>
        <taxon>fabids</taxon>
        <taxon>Fabales</taxon>
        <taxon>Fabaceae</taxon>
        <taxon>Papilionoideae</taxon>
        <taxon>50 kb inversion clade</taxon>
        <taxon>NPAAA clade</taxon>
        <taxon>Hologalegina</taxon>
        <taxon>IRL clade</taxon>
        <taxon>Trifolieae</taxon>
        <taxon>Medicago</taxon>
    </lineage>
</organism>
<dbReference type="PANTHER" id="PTHR33116">
    <property type="entry name" value="REVERSE TRANSCRIPTASE ZINC-BINDING DOMAIN-CONTAINING PROTEIN-RELATED-RELATED"/>
    <property type="match status" value="1"/>
</dbReference>
<evidence type="ECO:0000313" key="1">
    <source>
        <dbReference type="EMBL" id="KEH26489.1"/>
    </source>
</evidence>
<keyword evidence="3" id="KW-1185">Reference proteome</keyword>
<dbReference type="STRING" id="3880.A0A072U9L9"/>
<proteinExistence type="predicted"/>
<sequence length="222" mass="25046">MNLNKSSIFVGGVSDARLNQMVQLLGFSVGSIPFNYLRAHIFKGKPKKIHFQPIADKVKLKLANWKATLLSMAGRVQLVNSVVQSMLIDTMFIYSWHTIGVEIFCYIQNNQSPTSLMESSYSKTDLIATIINIFNGVFFARNQLRFQNKKIPWKTSIATILSQTALSGNLSKNKAYPNISNFMLLKKFNVTLHPPKAPQVNEVIWQPPSPNWTKCNTDGSTY</sequence>
<reference evidence="2" key="3">
    <citation type="submission" date="2015-04" db="UniProtKB">
        <authorList>
            <consortium name="EnsemblPlants"/>
        </authorList>
    </citation>
    <scope>IDENTIFICATION</scope>
    <source>
        <strain evidence="2">cv. Jemalong A17</strain>
    </source>
</reference>
<reference evidence="1 3" key="1">
    <citation type="journal article" date="2011" name="Nature">
        <title>The Medicago genome provides insight into the evolution of rhizobial symbioses.</title>
        <authorList>
            <person name="Young N.D."/>
            <person name="Debelle F."/>
            <person name="Oldroyd G.E."/>
            <person name="Geurts R."/>
            <person name="Cannon S.B."/>
            <person name="Udvardi M.K."/>
            <person name="Benedito V.A."/>
            <person name="Mayer K.F."/>
            <person name="Gouzy J."/>
            <person name="Schoof H."/>
            <person name="Van de Peer Y."/>
            <person name="Proost S."/>
            <person name="Cook D.R."/>
            <person name="Meyers B.C."/>
            <person name="Spannagl M."/>
            <person name="Cheung F."/>
            <person name="De Mita S."/>
            <person name="Krishnakumar V."/>
            <person name="Gundlach H."/>
            <person name="Zhou S."/>
            <person name="Mudge J."/>
            <person name="Bharti A.K."/>
            <person name="Murray J.D."/>
            <person name="Naoumkina M.A."/>
            <person name="Rosen B."/>
            <person name="Silverstein K.A."/>
            <person name="Tang H."/>
            <person name="Rombauts S."/>
            <person name="Zhao P.X."/>
            <person name="Zhou P."/>
            <person name="Barbe V."/>
            <person name="Bardou P."/>
            <person name="Bechner M."/>
            <person name="Bellec A."/>
            <person name="Berger A."/>
            <person name="Berges H."/>
            <person name="Bidwell S."/>
            <person name="Bisseling T."/>
            <person name="Choisne N."/>
            <person name="Couloux A."/>
            <person name="Denny R."/>
            <person name="Deshpande S."/>
            <person name="Dai X."/>
            <person name="Doyle J.J."/>
            <person name="Dudez A.M."/>
            <person name="Farmer A.D."/>
            <person name="Fouteau S."/>
            <person name="Franken C."/>
            <person name="Gibelin C."/>
            <person name="Gish J."/>
            <person name="Goldstein S."/>
            <person name="Gonzalez A.J."/>
            <person name="Green P.J."/>
            <person name="Hallab A."/>
            <person name="Hartog M."/>
            <person name="Hua A."/>
            <person name="Humphray S.J."/>
            <person name="Jeong D.H."/>
            <person name="Jing Y."/>
            <person name="Jocker A."/>
            <person name="Kenton S.M."/>
            <person name="Kim D.J."/>
            <person name="Klee K."/>
            <person name="Lai H."/>
            <person name="Lang C."/>
            <person name="Lin S."/>
            <person name="Macmil S.L."/>
            <person name="Magdelenat G."/>
            <person name="Matthews L."/>
            <person name="McCorrison J."/>
            <person name="Monaghan E.L."/>
            <person name="Mun J.H."/>
            <person name="Najar F.Z."/>
            <person name="Nicholson C."/>
            <person name="Noirot C."/>
            <person name="O'Bleness M."/>
            <person name="Paule C.R."/>
            <person name="Poulain J."/>
            <person name="Prion F."/>
            <person name="Qin B."/>
            <person name="Qu C."/>
            <person name="Retzel E.F."/>
            <person name="Riddle C."/>
            <person name="Sallet E."/>
            <person name="Samain S."/>
            <person name="Samson N."/>
            <person name="Sanders I."/>
            <person name="Saurat O."/>
            <person name="Scarpelli C."/>
            <person name="Schiex T."/>
            <person name="Segurens B."/>
            <person name="Severin A.J."/>
            <person name="Sherrier D.J."/>
            <person name="Shi R."/>
            <person name="Sims S."/>
            <person name="Singer S.R."/>
            <person name="Sinharoy S."/>
            <person name="Sterck L."/>
            <person name="Viollet A."/>
            <person name="Wang B.B."/>
            <person name="Wang K."/>
            <person name="Wang M."/>
            <person name="Wang X."/>
            <person name="Warfsmann J."/>
            <person name="Weissenbach J."/>
            <person name="White D.D."/>
            <person name="White J.D."/>
            <person name="Wiley G.B."/>
            <person name="Wincker P."/>
            <person name="Xing Y."/>
            <person name="Yang L."/>
            <person name="Yao Z."/>
            <person name="Ying F."/>
            <person name="Zhai J."/>
            <person name="Zhou L."/>
            <person name="Zuber A."/>
            <person name="Denarie J."/>
            <person name="Dixon R.A."/>
            <person name="May G.D."/>
            <person name="Schwartz D.C."/>
            <person name="Rogers J."/>
            <person name="Quetier F."/>
            <person name="Town C.D."/>
            <person name="Roe B.A."/>
        </authorList>
    </citation>
    <scope>NUCLEOTIDE SEQUENCE [LARGE SCALE GENOMIC DNA]</scope>
    <source>
        <strain evidence="1">A17</strain>
        <strain evidence="2 3">cv. Jemalong A17</strain>
    </source>
</reference>
<dbReference type="PANTHER" id="PTHR33116:SF80">
    <property type="entry name" value="REVERSE TRANSCRIPTASE ZINC-BINDING DOMAIN-CONTAINING PROTEIN"/>
    <property type="match status" value="1"/>
</dbReference>
<evidence type="ECO:0000313" key="3">
    <source>
        <dbReference type="Proteomes" id="UP000002051"/>
    </source>
</evidence>
<dbReference type="HOGENOM" id="CLU_1247003_0_0_1"/>
<reference evidence="1 3" key="2">
    <citation type="journal article" date="2014" name="BMC Genomics">
        <title>An improved genome release (version Mt4.0) for the model legume Medicago truncatula.</title>
        <authorList>
            <person name="Tang H."/>
            <person name="Krishnakumar V."/>
            <person name="Bidwell S."/>
            <person name="Rosen B."/>
            <person name="Chan A."/>
            <person name="Zhou S."/>
            <person name="Gentzbittel L."/>
            <person name="Childs K.L."/>
            <person name="Yandell M."/>
            <person name="Gundlach H."/>
            <person name="Mayer K.F."/>
            <person name="Schwartz D.C."/>
            <person name="Town C.D."/>
        </authorList>
    </citation>
    <scope>GENOME REANNOTATION</scope>
    <source>
        <strain evidence="1">A17</strain>
        <strain evidence="2 3">cv. Jemalong A17</strain>
    </source>
</reference>